<proteinExistence type="predicted"/>
<name>A0AA38MAV0_9CUCU</name>
<comment type="caution">
    <text evidence="1">The sequence shown here is derived from an EMBL/GenBank/DDBJ whole genome shotgun (WGS) entry which is preliminary data.</text>
</comment>
<organism evidence="1 2">
    <name type="scientific">Zophobas morio</name>
    <dbReference type="NCBI Taxonomy" id="2755281"/>
    <lineage>
        <taxon>Eukaryota</taxon>
        <taxon>Metazoa</taxon>
        <taxon>Ecdysozoa</taxon>
        <taxon>Arthropoda</taxon>
        <taxon>Hexapoda</taxon>
        <taxon>Insecta</taxon>
        <taxon>Pterygota</taxon>
        <taxon>Neoptera</taxon>
        <taxon>Endopterygota</taxon>
        <taxon>Coleoptera</taxon>
        <taxon>Polyphaga</taxon>
        <taxon>Cucujiformia</taxon>
        <taxon>Tenebrionidae</taxon>
        <taxon>Zophobas</taxon>
    </lineage>
</organism>
<reference evidence="1" key="1">
    <citation type="journal article" date="2023" name="G3 (Bethesda)">
        <title>Whole genome assemblies of Zophobas morio and Tenebrio molitor.</title>
        <authorList>
            <person name="Kaur S."/>
            <person name="Stinson S.A."/>
            <person name="diCenzo G.C."/>
        </authorList>
    </citation>
    <scope>NUCLEOTIDE SEQUENCE</scope>
    <source>
        <strain evidence="1">QUZm001</strain>
    </source>
</reference>
<protein>
    <submittedName>
        <fullName evidence="1">Uncharacterized protein</fullName>
    </submittedName>
</protein>
<gene>
    <name evidence="1" type="ORF">Zmor_020904</name>
</gene>
<dbReference type="AlphaFoldDB" id="A0AA38MAV0"/>
<accession>A0AA38MAV0</accession>
<sequence>MLYLAYIKTVSYNKKKKSIITGCGTNIPTVHKFAGVEKKLWLRIGRSLPNTTPADLLEYMQAKTNDDKFECTQIESKSKHPVFKVGAPLEYKDILYQPDFWPKNIQVSRFRFQNFFRKQSAS</sequence>
<dbReference type="Proteomes" id="UP001168821">
    <property type="component" value="Unassembled WGS sequence"/>
</dbReference>
<keyword evidence="2" id="KW-1185">Reference proteome</keyword>
<evidence type="ECO:0000313" key="1">
    <source>
        <dbReference type="EMBL" id="KAJ3649147.1"/>
    </source>
</evidence>
<dbReference type="EMBL" id="JALNTZ010000006">
    <property type="protein sequence ID" value="KAJ3649147.1"/>
    <property type="molecule type" value="Genomic_DNA"/>
</dbReference>
<evidence type="ECO:0000313" key="2">
    <source>
        <dbReference type="Proteomes" id="UP001168821"/>
    </source>
</evidence>